<organism evidence="1 2">
    <name type="scientific">Mesomycoplasma hyorhinis (strain MCLD)</name>
    <name type="common">Mycoplasma hyorhinis</name>
    <dbReference type="NCBI Taxonomy" id="936139"/>
    <lineage>
        <taxon>Bacteria</taxon>
        <taxon>Bacillati</taxon>
        <taxon>Mycoplasmatota</taxon>
        <taxon>Mycoplasmoidales</taxon>
        <taxon>Metamycoplasmataceae</taxon>
        <taxon>Mesomycoplasma</taxon>
    </lineage>
</organism>
<protein>
    <submittedName>
        <fullName evidence="1">Uncharacterized protein</fullName>
    </submittedName>
</protein>
<name>A0ABM5M702_MESHM</name>
<gene>
    <name evidence="1" type="ordered locus">SRH_04070</name>
</gene>
<proteinExistence type="predicted"/>
<keyword evidence="2" id="KW-1185">Reference proteome</keyword>
<evidence type="ECO:0000313" key="2">
    <source>
        <dbReference type="Proteomes" id="UP000008738"/>
    </source>
</evidence>
<dbReference type="EMBL" id="CP002669">
    <property type="protein sequence ID" value="AEC46350.1"/>
    <property type="molecule type" value="Genomic_DNA"/>
</dbReference>
<dbReference type="Proteomes" id="UP000008738">
    <property type="component" value="Chromosome"/>
</dbReference>
<accession>A0ABM5M702</accession>
<sequence length="54" mass="6720">MQIITKIFKFKKFNIFKDTKRNFEVIEFVYMLNNKLFNVENRSKFLILLFLLLQ</sequence>
<evidence type="ECO:0000313" key="1">
    <source>
        <dbReference type="EMBL" id="AEC46350.1"/>
    </source>
</evidence>
<reference evidence="1 2" key="1">
    <citation type="journal article" date="2011" name="J. Bacteriol.">
        <title>Genome analysis of a Mycoplasma hyorhinis strain derived from a primary human melanoma cell line.</title>
        <authorList>
            <person name="Kornspan J.D."/>
            <person name="Lysnyansky I."/>
            <person name="Kahan T."/>
            <person name="Herrmann R."/>
            <person name="Rottem S."/>
            <person name="Nir-Paz R."/>
        </authorList>
    </citation>
    <scope>NUCLEOTIDE SEQUENCE [LARGE SCALE GENOMIC DNA]</scope>
    <source>
        <strain evidence="1 2">MCLD</strain>
    </source>
</reference>